<dbReference type="EMBL" id="JACMSC010000011">
    <property type="protein sequence ID" value="KAG6502340.1"/>
    <property type="molecule type" value="Genomic_DNA"/>
</dbReference>
<sequence length="154" mass="17606">MTKLSSPVGHQMANLPLDPMYSKALILAAEFKCLEEMLMVVTMLSVESIFYFPQEKLEEARAAGKSFSSPEGDHISMLNVYRTSAESLEKNKIANVKEKTLEKKLNKWCRENFINYRSLRHARDIHRTLASGQTMRMHPSSVLFCTKADCIIFN</sequence>
<dbReference type="EC" id="3.6.4.13" evidence="1"/>
<evidence type="ECO:0000256" key="3">
    <source>
        <dbReference type="ARBA" id="ARBA00022806"/>
    </source>
</evidence>
<dbReference type="Gene3D" id="1.20.120.1080">
    <property type="match status" value="1"/>
</dbReference>
<evidence type="ECO:0000256" key="1">
    <source>
        <dbReference type="ARBA" id="ARBA00012552"/>
    </source>
</evidence>
<dbReference type="GO" id="GO:0005730">
    <property type="term" value="C:nucleolus"/>
    <property type="evidence" value="ECO:0007669"/>
    <property type="project" value="TreeGrafter"/>
</dbReference>
<keyword evidence="3" id="KW-0347">Helicase</keyword>
<comment type="catalytic activity">
    <reaction evidence="4">
        <text>ATP + H2O = ADP + phosphate + H(+)</text>
        <dbReference type="Rhea" id="RHEA:13065"/>
        <dbReference type="ChEBI" id="CHEBI:15377"/>
        <dbReference type="ChEBI" id="CHEBI:15378"/>
        <dbReference type="ChEBI" id="CHEBI:30616"/>
        <dbReference type="ChEBI" id="CHEBI:43474"/>
        <dbReference type="ChEBI" id="CHEBI:456216"/>
        <dbReference type="EC" id="3.6.4.13"/>
    </reaction>
</comment>
<evidence type="ECO:0000313" key="6">
    <source>
        <dbReference type="EMBL" id="KAG6502340.1"/>
    </source>
</evidence>
<gene>
    <name evidence="6" type="ORF">ZIOFF_042232</name>
</gene>
<dbReference type="Pfam" id="PF21010">
    <property type="entry name" value="HA2_C"/>
    <property type="match status" value="1"/>
</dbReference>
<evidence type="ECO:0000259" key="5">
    <source>
        <dbReference type="SMART" id="SM00847"/>
    </source>
</evidence>
<dbReference type="AlphaFoldDB" id="A0A8J5G934"/>
<dbReference type="PANTHER" id="PTHR18934:SF118">
    <property type="entry name" value="ATP-DEPENDENT RNA HELICASE DHX33"/>
    <property type="match status" value="1"/>
</dbReference>
<dbReference type="GO" id="GO:0003724">
    <property type="term" value="F:RNA helicase activity"/>
    <property type="evidence" value="ECO:0007669"/>
    <property type="project" value="UniProtKB-EC"/>
</dbReference>
<dbReference type="GO" id="GO:0016787">
    <property type="term" value="F:hydrolase activity"/>
    <property type="evidence" value="ECO:0007669"/>
    <property type="project" value="UniProtKB-KW"/>
</dbReference>
<dbReference type="InterPro" id="IPR007502">
    <property type="entry name" value="Helicase-assoc_dom"/>
</dbReference>
<comment type="caution">
    <text evidence="6">The sequence shown here is derived from an EMBL/GenBank/DDBJ whole genome shotgun (WGS) entry which is preliminary data.</text>
</comment>
<evidence type="ECO:0000256" key="2">
    <source>
        <dbReference type="ARBA" id="ARBA00022801"/>
    </source>
</evidence>
<keyword evidence="2" id="KW-0378">Hydrolase</keyword>
<dbReference type="GO" id="GO:0045943">
    <property type="term" value="P:positive regulation of transcription by RNA polymerase I"/>
    <property type="evidence" value="ECO:0007669"/>
    <property type="project" value="TreeGrafter"/>
</dbReference>
<feature type="domain" description="Helicase-associated" evidence="5">
    <location>
        <begin position="4"/>
        <end position="78"/>
    </location>
</feature>
<protein>
    <recommendedName>
        <fullName evidence="1">RNA helicase</fullName>
        <ecNumber evidence="1">3.6.4.13</ecNumber>
    </recommendedName>
</protein>
<evidence type="ECO:0000256" key="4">
    <source>
        <dbReference type="ARBA" id="ARBA00047984"/>
    </source>
</evidence>
<accession>A0A8J5G934</accession>
<dbReference type="InterPro" id="IPR027417">
    <property type="entry name" value="P-loop_NTPase"/>
</dbReference>
<dbReference type="PANTHER" id="PTHR18934">
    <property type="entry name" value="ATP-DEPENDENT RNA HELICASE"/>
    <property type="match status" value="1"/>
</dbReference>
<evidence type="ECO:0000313" key="7">
    <source>
        <dbReference type="Proteomes" id="UP000734854"/>
    </source>
</evidence>
<keyword evidence="7" id="KW-1185">Reference proteome</keyword>
<dbReference type="Proteomes" id="UP000734854">
    <property type="component" value="Unassembled WGS sequence"/>
</dbReference>
<dbReference type="SMART" id="SM00847">
    <property type="entry name" value="HA2"/>
    <property type="match status" value="1"/>
</dbReference>
<dbReference type="SUPFAM" id="SSF52540">
    <property type="entry name" value="P-loop containing nucleoside triphosphate hydrolases"/>
    <property type="match status" value="1"/>
</dbReference>
<keyword evidence="3" id="KW-0067">ATP-binding</keyword>
<proteinExistence type="predicted"/>
<organism evidence="6 7">
    <name type="scientific">Zingiber officinale</name>
    <name type="common">Ginger</name>
    <name type="synonym">Amomum zingiber</name>
    <dbReference type="NCBI Taxonomy" id="94328"/>
    <lineage>
        <taxon>Eukaryota</taxon>
        <taxon>Viridiplantae</taxon>
        <taxon>Streptophyta</taxon>
        <taxon>Embryophyta</taxon>
        <taxon>Tracheophyta</taxon>
        <taxon>Spermatophyta</taxon>
        <taxon>Magnoliopsida</taxon>
        <taxon>Liliopsida</taxon>
        <taxon>Zingiberales</taxon>
        <taxon>Zingiberaceae</taxon>
        <taxon>Zingiber</taxon>
    </lineage>
</organism>
<keyword evidence="3" id="KW-0547">Nucleotide-binding</keyword>
<dbReference type="GO" id="GO:0003725">
    <property type="term" value="F:double-stranded RNA binding"/>
    <property type="evidence" value="ECO:0007669"/>
    <property type="project" value="TreeGrafter"/>
</dbReference>
<name>A0A8J5G934_ZINOF</name>
<reference evidence="6 7" key="1">
    <citation type="submission" date="2020-08" db="EMBL/GenBank/DDBJ databases">
        <title>Plant Genome Project.</title>
        <authorList>
            <person name="Zhang R.-G."/>
        </authorList>
    </citation>
    <scope>NUCLEOTIDE SEQUENCE [LARGE SCALE GENOMIC DNA]</scope>
    <source>
        <tissue evidence="6">Rhizome</tissue>
    </source>
</reference>